<dbReference type="EMBL" id="CP023691">
    <property type="protein sequence ID" value="QEV56278.1"/>
    <property type="molecule type" value="Genomic_DNA"/>
</dbReference>
<reference evidence="2 4" key="1">
    <citation type="submission" date="2016-09" db="EMBL/GenBank/DDBJ databases">
        <title>Streptomyces platensis DSM40041, a candidate organism with high potential of specific P450 cytochromes.</title>
        <authorList>
            <person name="Grumaz C."/>
            <person name="Vainshtein Y."/>
            <person name="Kirstahler P."/>
            <person name="Sohn K."/>
        </authorList>
    </citation>
    <scope>NUCLEOTIDE SEQUENCE [LARGE SCALE GENOMIC DNA]</scope>
    <source>
        <strain evidence="2 4">DSM 40041</strain>
    </source>
</reference>
<evidence type="ECO:0000313" key="3">
    <source>
        <dbReference type="EMBL" id="QEV56278.1"/>
    </source>
</evidence>
<reference evidence="3 5" key="2">
    <citation type="submission" date="2017-09" db="EMBL/GenBank/DDBJ databases">
        <authorList>
            <person name="Lee N."/>
            <person name="Cho B.-K."/>
        </authorList>
    </citation>
    <scope>NUCLEOTIDE SEQUENCE [LARGE SCALE GENOMIC DNA]</scope>
    <source>
        <strain evidence="3 5">ATCC 23948</strain>
    </source>
</reference>
<sequence length="173" mass="18456">MITDPVRAEYEHRFAMYDTDGDGYLTAQDFTDRARLLTDAVGEPADSPKARALDAGMRHTFEQLAALAQIDATGRLNREQFVAAFARAGTSGTLGQVVGPSIAATVALADADGDGVVSREDFAVVHLAAGYSAAQAAEAFTALDRDGDGRLLVEAWDVDQLPPERGHGRHLDR</sequence>
<dbReference type="EMBL" id="MIGA01000038">
    <property type="protein sequence ID" value="OSY41896.1"/>
    <property type="molecule type" value="Genomic_DNA"/>
</dbReference>
<organism evidence="3 5">
    <name type="scientific">Streptomyces platensis</name>
    <dbReference type="NCBI Taxonomy" id="58346"/>
    <lineage>
        <taxon>Bacteria</taxon>
        <taxon>Bacillati</taxon>
        <taxon>Actinomycetota</taxon>
        <taxon>Actinomycetes</taxon>
        <taxon>Kitasatosporales</taxon>
        <taxon>Streptomycetaceae</taxon>
        <taxon>Streptomyces</taxon>
    </lineage>
</organism>
<evidence type="ECO:0000313" key="4">
    <source>
        <dbReference type="Proteomes" id="UP000194225"/>
    </source>
</evidence>
<name>A0AAE6NPC7_STRPT</name>
<dbReference type="Proteomes" id="UP000194225">
    <property type="component" value="Unassembled WGS sequence"/>
</dbReference>
<proteinExistence type="predicted"/>
<dbReference type="PROSITE" id="PS00018">
    <property type="entry name" value="EF_HAND_1"/>
    <property type="match status" value="2"/>
</dbReference>
<dbReference type="RefSeq" id="WP_085926573.1">
    <property type="nucleotide sequence ID" value="NZ_CP023691.1"/>
</dbReference>
<dbReference type="Gene3D" id="1.10.238.10">
    <property type="entry name" value="EF-hand"/>
    <property type="match status" value="1"/>
</dbReference>
<dbReference type="Proteomes" id="UP000325458">
    <property type="component" value="Chromosome"/>
</dbReference>
<gene>
    <name evidence="2" type="ORF">BG653_04955</name>
    <name evidence="3" type="ORF">CP981_35925</name>
</gene>
<evidence type="ECO:0000313" key="5">
    <source>
        <dbReference type="Proteomes" id="UP000325458"/>
    </source>
</evidence>
<dbReference type="KEGG" id="spla:CP981_35925"/>
<protein>
    <submittedName>
        <fullName evidence="2">Calerythrin</fullName>
    </submittedName>
    <submittedName>
        <fullName evidence="3">EF-hand domain-containing protein</fullName>
    </submittedName>
</protein>
<dbReference type="GO" id="GO:0005509">
    <property type="term" value="F:calcium ion binding"/>
    <property type="evidence" value="ECO:0007669"/>
    <property type="project" value="InterPro"/>
</dbReference>
<dbReference type="InterPro" id="IPR018247">
    <property type="entry name" value="EF_Hand_1_Ca_BS"/>
</dbReference>
<dbReference type="InterPro" id="IPR002048">
    <property type="entry name" value="EF_hand_dom"/>
</dbReference>
<dbReference type="GeneID" id="90928608"/>
<dbReference type="Pfam" id="PF13202">
    <property type="entry name" value="EF-hand_5"/>
    <property type="match status" value="3"/>
</dbReference>
<dbReference type="SMART" id="SM00054">
    <property type="entry name" value="EFh"/>
    <property type="match status" value="3"/>
</dbReference>
<dbReference type="InterPro" id="IPR011992">
    <property type="entry name" value="EF-hand-dom_pair"/>
</dbReference>
<feature type="domain" description="EF-hand" evidence="1">
    <location>
        <begin position="5"/>
        <end position="40"/>
    </location>
</feature>
<evidence type="ECO:0000313" key="2">
    <source>
        <dbReference type="EMBL" id="OSY41896.1"/>
    </source>
</evidence>
<accession>A0AAE6NPC7</accession>
<evidence type="ECO:0000259" key="1">
    <source>
        <dbReference type="PROSITE" id="PS50222"/>
    </source>
</evidence>
<dbReference type="SUPFAM" id="SSF47473">
    <property type="entry name" value="EF-hand"/>
    <property type="match status" value="1"/>
</dbReference>
<dbReference type="PROSITE" id="PS50222">
    <property type="entry name" value="EF_HAND_2"/>
    <property type="match status" value="1"/>
</dbReference>
<dbReference type="AlphaFoldDB" id="A0AAE6NPC7"/>
<keyword evidence="4" id="KW-1185">Reference proteome</keyword>